<dbReference type="CDD" id="cd00616">
    <property type="entry name" value="AHBA_syn"/>
    <property type="match status" value="1"/>
</dbReference>
<dbReference type="HOGENOM" id="CLU_033332_7_2_3"/>
<dbReference type="GO" id="GO:0000271">
    <property type="term" value="P:polysaccharide biosynthetic process"/>
    <property type="evidence" value="ECO:0007669"/>
    <property type="project" value="TreeGrafter"/>
</dbReference>
<dbReference type="PANTHER" id="PTHR30244:SF34">
    <property type="entry name" value="DTDP-4-AMINO-4,6-DIDEOXYGALACTOSE TRANSAMINASE"/>
    <property type="match status" value="1"/>
</dbReference>
<dbReference type="Pfam" id="PF01041">
    <property type="entry name" value="DegT_DnrJ_EryC1"/>
    <property type="match status" value="1"/>
</dbReference>
<dbReference type="EMBL" id="CP001292">
    <property type="protein sequence ID" value="ACK73840.1"/>
    <property type="molecule type" value="Genomic_DNA"/>
</dbReference>
<protein>
    <submittedName>
        <fullName evidence="9">DegT/DnrJ/EryC1/StrS aminotransferase</fullName>
    </submittedName>
</protein>
<dbReference type="eggNOG" id="COG0399">
    <property type="taxonomic scope" value="Bacteria"/>
</dbReference>
<dbReference type="SUPFAM" id="SSF53383">
    <property type="entry name" value="PLP-dependent transferases"/>
    <property type="match status" value="1"/>
</dbReference>
<dbReference type="OrthoDB" id="9810913at2"/>
<keyword evidence="2 9" id="KW-0032">Aminotransferase</keyword>
<keyword evidence="9" id="KW-0614">Plasmid</keyword>
<comment type="similarity">
    <text evidence="5 8">Belongs to the DegT/DnrJ/EryC1 family.</text>
</comment>
<organism evidence="9 10">
    <name type="scientific">Gloeothece citriformis (strain PCC 7424)</name>
    <name type="common">Cyanothece sp. (strain PCC 7424)</name>
    <dbReference type="NCBI Taxonomy" id="65393"/>
    <lineage>
        <taxon>Bacteria</taxon>
        <taxon>Bacillati</taxon>
        <taxon>Cyanobacteriota</taxon>
        <taxon>Cyanophyceae</taxon>
        <taxon>Oscillatoriophycideae</taxon>
        <taxon>Chroococcales</taxon>
        <taxon>Aphanothecaceae</taxon>
        <taxon>Gloeothece</taxon>
        <taxon>Gloeothece citriformis</taxon>
    </lineage>
</organism>
<keyword evidence="10" id="KW-1185">Reference proteome</keyword>
<dbReference type="GO" id="GO:0030170">
    <property type="term" value="F:pyridoxal phosphate binding"/>
    <property type="evidence" value="ECO:0007669"/>
    <property type="project" value="TreeGrafter"/>
</dbReference>
<dbReference type="Proteomes" id="UP000002384">
    <property type="component" value="Plasmid pP742401"/>
</dbReference>
<dbReference type="GO" id="GO:0008483">
    <property type="term" value="F:transaminase activity"/>
    <property type="evidence" value="ECO:0007669"/>
    <property type="project" value="UniProtKB-KW"/>
</dbReference>
<sequence length="400" mass="45194">MSNNNQTIPIAKPWLEEAEAQAARRAILSGWVTQGPEVAAFEREFADYVRSKYACAVSNCTTALHLALLAVGVKSGDEVITVSHSYIATANSIRYCGAIPVFVDIEPQSYNINPLLIEEVISDRTRAILVVHQMGMPCDLKAMLNIARRHNLPVIEDAACAIGSEILWDGEWEKIGKPHGDIACFSFHPRKIITTGDGGMITTNNPQWDKQFRLLRQHSMSVPDTVRHNAKQVIFESYPMLGYNYRMTNIQGAVGREQLKRLPEILTRRRYLAQRYQELLADVLGLKLPSQPPWAKSNWQSFCVRLPDKCDQKQGMQAMLDAGISTRRGIMCAHREPAYQQETWFCGVGDEGCHCEKGSCDRLIESEQAQDHSIILPLFHQMTEQEQERVVEILKRVCQI</sequence>
<accession>B7KM18</accession>
<dbReference type="RefSeq" id="WP_012599741.1">
    <property type="nucleotide sequence ID" value="NC_011738.1"/>
</dbReference>
<feature type="active site" description="Proton acceptor" evidence="6">
    <location>
        <position position="191"/>
    </location>
</feature>
<reference evidence="10" key="1">
    <citation type="journal article" date="2011" name="MBio">
        <title>Novel metabolic attributes of the genus Cyanothece, comprising a group of unicellular nitrogen-fixing Cyanobacteria.</title>
        <authorList>
            <person name="Bandyopadhyay A."/>
            <person name="Elvitigala T."/>
            <person name="Welsh E."/>
            <person name="Stockel J."/>
            <person name="Liberton M."/>
            <person name="Min H."/>
            <person name="Sherman L.A."/>
            <person name="Pakrasi H.B."/>
        </authorList>
    </citation>
    <scope>NUCLEOTIDE SEQUENCE [LARGE SCALE GENOMIC DNA]</scope>
    <source>
        <strain evidence="10">PCC 7424</strain>
        <plasmid evidence="10">pP742401</plasmid>
    </source>
</reference>
<dbReference type="PANTHER" id="PTHR30244">
    <property type="entry name" value="TRANSAMINASE"/>
    <property type="match status" value="1"/>
</dbReference>
<evidence type="ECO:0000313" key="10">
    <source>
        <dbReference type="Proteomes" id="UP000002384"/>
    </source>
</evidence>
<evidence type="ECO:0000256" key="6">
    <source>
        <dbReference type="PIRSR" id="PIRSR000390-1"/>
    </source>
</evidence>
<keyword evidence="4 7" id="KW-0663">Pyridoxal phosphate</keyword>
<gene>
    <name evidence="9" type="ordered locus">PCC7424_5777</name>
</gene>
<evidence type="ECO:0000256" key="7">
    <source>
        <dbReference type="PIRSR" id="PIRSR000390-2"/>
    </source>
</evidence>
<evidence type="ECO:0000256" key="5">
    <source>
        <dbReference type="ARBA" id="ARBA00037999"/>
    </source>
</evidence>
<comment type="cofactor">
    <cofactor evidence="1">
        <name>pyridoxal 5'-phosphate</name>
        <dbReference type="ChEBI" id="CHEBI:597326"/>
    </cofactor>
</comment>
<dbReference type="FunFam" id="3.40.640.10:FF:000090">
    <property type="entry name" value="Pyridoxal phosphate-dependent aminotransferase"/>
    <property type="match status" value="1"/>
</dbReference>
<dbReference type="InterPro" id="IPR000653">
    <property type="entry name" value="DegT/StrS_aminotransferase"/>
</dbReference>
<dbReference type="KEGG" id="cyc:PCC7424_5777"/>
<geneLocation type="plasmid" evidence="9 10">
    <name>pP742401</name>
</geneLocation>
<dbReference type="PIRSF" id="PIRSF000390">
    <property type="entry name" value="PLP_StrS"/>
    <property type="match status" value="1"/>
</dbReference>
<dbReference type="InterPro" id="IPR015421">
    <property type="entry name" value="PyrdxlP-dep_Trfase_major"/>
</dbReference>
<name>B7KM18_GLOC7</name>
<proteinExistence type="inferred from homology"/>
<dbReference type="Gene3D" id="3.90.1150.10">
    <property type="entry name" value="Aspartate Aminotransferase, domain 1"/>
    <property type="match status" value="1"/>
</dbReference>
<evidence type="ECO:0000256" key="4">
    <source>
        <dbReference type="ARBA" id="ARBA00022898"/>
    </source>
</evidence>
<evidence type="ECO:0000313" key="9">
    <source>
        <dbReference type="EMBL" id="ACK73840.1"/>
    </source>
</evidence>
<evidence type="ECO:0000256" key="8">
    <source>
        <dbReference type="RuleBase" id="RU004508"/>
    </source>
</evidence>
<keyword evidence="3 9" id="KW-0808">Transferase</keyword>
<evidence type="ECO:0000256" key="2">
    <source>
        <dbReference type="ARBA" id="ARBA00022576"/>
    </source>
</evidence>
<dbReference type="InterPro" id="IPR015424">
    <property type="entry name" value="PyrdxlP-dep_Trfase"/>
</dbReference>
<dbReference type="Gene3D" id="3.40.640.10">
    <property type="entry name" value="Type I PLP-dependent aspartate aminotransferase-like (Major domain)"/>
    <property type="match status" value="1"/>
</dbReference>
<evidence type="ECO:0000256" key="3">
    <source>
        <dbReference type="ARBA" id="ARBA00022679"/>
    </source>
</evidence>
<evidence type="ECO:0000256" key="1">
    <source>
        <dbReference type="ARBA" id="ARBA00001933"/>
    </source>
</evidence>
<dbReference type="AlphaFoldDB" id="B7KM18"/>
<feature type="modified residue" description="N6-(pyridoxal phosphate)lysine" evidence="7">
    <location>
        <position position="191"/>
    </location>
</feature>
<dbReference type="InterPro" id="IPR015422">
    <property type="entry name" value="PyrdxlP-dep_Trfase_small"/>
</dbReference>